<keyword evidence="2" id="KW-1185">Reference proteome</keyword>
<reference evidence="1 2" key="1">
    <citation type="submission" date="2019-12" db="EMBL/GenBank/DDBJ databases">
        <authorList>
            <person name="Zhao J."/>
        </authorList>
    </citation>
    <scope>NUCLEOTIDE SEQUENCE [LARGE SCALE GENOMIC DNA]</scope>
    <source>
        <strain evidence="1 2">S-15</strain>
    </source>
</reference>
<evidence type="ECO:0000313" key="1">
    <source>
        <dbReference type="EMBL" id="NBG67079.1"/>
    </source>
</evidence>
<dbReference type="Proteomes" id="UP000470771">
    <property type="component" value="Unassembled WGS sequence"/>
</dbReference>
<evidence type="ECO:0000313" key="2">
    <source>
        <dbReference type="Proteomes" id="UP000470771"/>
    </source>
</evidence>
<dbReference type="NCBIfam" id="TIGR02757">
    <property type="entry name" value="TIGR02757 family protein"/>
    <property type="match status" value="1"/>
</dbReference>
<dbReference type="EMBL" id="WWNE01000012">
    <property type="protein sequence ID" value="NBG67079.1"/>
    <property type="molecule type" value="Genomic_DNA"/>
</dbReference>
<dbReference type="RefSeq" id="WP_160634027.1">
    <property type="nucleotide sequence ID" value="NZ_WWNE01000012.1"/>
</dbReference>
<comment type="caution">
    <text evidence="1">The sequence shown here is derived from an EMBL/GenBank/DDBJ whole genome shotgun (WGS) entry which is preliminary data.</text>
</comment>
<dbReference type="InterPro" id="IPR014127">
    <property type="entry name" value="CHP02757"/>
</dbReference>
<accession>A0A6N9NMJ2</accession>
<proteinExistence type="predicted"/>
<sequence>MTLSISDVKALMEQKVDEFNRPDFIHDDPILIPHEFSKKEDIEIAGFLAATIAWGQRKSIIKNAKHIIQLMDGAPFDFIINHKKSDLKRTKGFVHRTFNAQDLNQFFSSLQNIYLKHGGLESALSQTKNVAENISQFKELFFLKAESLRTLKHVSDPLKGSSAKRINMYLRWMVRSDNRGVDFGIWNRLSPADLKLPLDVHTGNVSRKLELLQRKQNDWKSVEEISNRLSEFDAIDPIKYDFALFGLGAIEGF</sequence>
<protein>
    <submittedName>
        <fullName evidence="1">TIGR02757 family protein</fullName>
    </submittedName>
</protein>
<organism evidence="1 2">
    <name type="scientific">Acidiluteibacter ferrifornacis</name>
    <dbReference type="NCBI Taxonomy" id="2692424"/>
    <lineage>
        <taxon>Bacteria</taxon>
        <taxon>Pseudomonadati</taxon>
        <taxon>Bacteroidota</taxon>
        <taxon>Flavobacteriia</taxon>
        <taxon>Flavobacteriales</taxon>
        <taxon>Cryomorphaceae</taxon>
        <taxon>Acidiluteibacter</taxon>
    </lineage>
</organism>
<gene>
    <name evidence="1" type="ORF">GQN54_13200</name>
</gene>
<dbReference type="Pfam" id="PF09674">
    <property type="entry name" value="DUF2400"/>
    <property type="match status" value="1"/>
</dbReference>
<name>A0A6N9NMJ2_9FLAO</name>
<dbReference type="AlphaFoldDB" id="A0A6N9NMJ2"/>